<evidence type="ECO:0000313" key="2">
    <source>
        <dbReference type="Proteomes" id="UP000555103"/>
    </source>
</evidence>
<accession>A0A840CTG5</accession>
<evidence type="ECO:0000313" key="1">
    <source>
        <dbReference type="EMBL" id="MBB4036165.1"/>
    </source>
</evidence>
<keyword evidence="2" id="KW-1185">Reference proteome</keyword>
<reference evidence="1 2" key="1">
    <citation type="submission" date="2020-08" db="EMBL/GenBank/DDBJ databases">
        <title>Genomic Encyclopedia of Type Strains, Phase IV (KMG-IV): sequencing the most valuable type-strain genomes for metagenomic binning, comparative biology and taxonomic classification.</title>
        <authorList>
            <person name="Goeker M."/>
        </authorList>
    </citation>
    <scope>NUCLEOTIDE SEQUENCE [LARGE SCALE GENOMIC DNA]</scope>
    <source>
        <strain evidence="1 2">DSM 104969</strain>
    </source>
</reference>
<comment type="caution">
    <text evidence="1">The sequence shown here is derived from an EMBL/GenBank/DDBJ whole genome shotgun (WGS) entry which is preliminary data.</text>
</comment>
<dbReference type="RefSeq" id="WP_183307073.1">
    <property type="nucleotide sequence ID" value="NZ_JACIEP010000006.1"/>
</dbReference>
<organism evidence="1 2">
    <name type="scientific">Dysgonomonas hofstadii</name>
    <dbReference type="NCBI Taxonomy" id="637886"/>
    <lineage>
        <taxon>Bacteria</taxon>
        <taxon>Pseudomonadati</taxon>
        <taxon>Bacteroidota</taxon>
        <taxon>Bacteroidia</taxon>
        <taxon>Bacteroidales</taxon>
        <taxon>Dysgonomonadaceae</taxon>
        <taxon>Dysgonomonas</taxon>
    </lineage>
</organism>
<gene>
    <name evidence="1" type="ORF">GGR21_002066</name>
</gene>
<sequence length="192" mass="22112">MDENILNLLHSLIEEGNILINEIHPMPPTPGIIRLTTVYYVDDAGKYANWKSSVKRFLKINFPEDCEEMENIEKYNFSPDTHKQIVGLLVAIQKMPQIVKRVENVNKNAIHITNNLSQNQEQNQLITLNIFIESIENELTKRQFDELKQVVHEYKDSPKEGKENVLNKLKSFGNDVLSNIIANIITSPTIWG</sequence>
<name>A0A840CTG5_9BACT</name>
<protein>
    <submittedName>
        <fullName evidence="1">Uncharacterized protein</fullName>
    </submittedName>
</protein>
<dbReference type="EMBL" id="JACIEP010000006">
    <property type="protein sequence ID" value="MBB4036165.1"/>
    <property type="molecule type" value="Genomic_DNA"/>
</dbReference>
<dbReference type="Proteomes" id="UP000555103">
    <property type="component" value="Unassembled WGS sequence"/>
</dbReference>
<proteinExistence type="predicted"/>
<dbReference type="AlphaFoldDB" id="A0A840CTG5"/>